<dbReference type="PANTHER" id="PTHR33356:SF17">
    <property type="entry name" value="TPX2 CENTRAL DOMAIN-CONTAINING PROTEIN"/>
    <property type="match status" value="1"/>
</dbReference>
<feature type="region of interest" description="Disordered" evidence="1">
    <location>
        <begin position="117"/>
        <end position="159"/>
    </location>
</feature>
<dbReference type="Proteomes" id="UP000796880">
    <property type="component" value="Unassembled WGS sequence"/>
</dbReference>
<feature type="compositionally biased region" description="Polar residues" evidence="1">
    <location>
        <begin position="117"/>
        <end position="146"/>
    </location>
</feature>
<name>A0A8K0DR07_9ROSA</name>
<comment type="caution">
    <text evidence="2">The sequence shown here is derived from an EMBL/GenBank/DDBJ whole genome shotgun (WGS) entry which is preliminary data.</text>
</comment>
<dbReference type="PANTHER" id="PTHR33356">
    <property type="entry name" value="TIP41-LIKE PROTEIN"/>
    <property type="match status" value="1"/>
</dbReference>
<sequence>MAQSLEDAEFWLPPRFLTDDDVFMDKKNNCGGGIGAGFGPTAGFPSEFPYEFDSFSSNSPLSSPVESVVGSTETESSDEEDFFVGLTRRLAQSTIHDSQKLAVSNFAQDKPEMVLSRSPQSTLSGIGNWCGRSTISSDGSPNGPSQVPSPPTTPFGANNDTWDLIYEAAGQVARLKINAEETKFSNHGKGLLGSPVSPNPSARNPNSGLYTSQILNQNPARLQPVRPDQAVKSQCSGAWGRRVKAGWLSQQQSQQQYHQQQIRNRGRNTGYESGRSERPLNLPQSGAWRPQQVPPPQHNNDTAMRAVLLGGAGVKRESAGTGVFLPRRYGNPPESRKKTGVTTVLLPAKVVQALNLNFEAVNGQPQPRLGSGFASDHEALMARRNVLLAQQRTNLRLEGSPNYEVRLPQEWTY</sequence>
<evidence type="ECO:0000313" key="3">
    <source>
        <dbReference type="Proteomes" id="UP000796880"/>
    </source>
</evidence>
<feature type="compositionally biased region" description="Polar residues" evidence="1">
    <location>
        <begin position="199"/>
        <end position="211"/>
    </location>
</feature>
<feature type="compositionally biased region" description="Low complexity" evidence="1">
    <location>
        <begin position="250"/>
        <end position="261"/>
    </location>
</feature>
<feature type="region of interest" description="Disordered" evidence="1">
    <location>
        <begin position="185"/>
        <end position="211"/>
    </location>
</feature>
<proteinExistence type="predicted"/>
<feature type="region of interest" description="Disordered" evidence="1">
    <location>
        <begin position="250"/>
        <end position="297"/>
    </location>
</feature>
<accession>A0A8K0DR07</accession>
<dbReference type="EMBL" id="VOIH02000011">
    <property type="protein sequence ID" value="KAF3433583.1"/>
    <property type="molecule type" value="Genomic_DNA"/>
</dbReference>
<organism evidence="2 3">
    <name type="scientific">Rhamnella rubrinervis</name>
    <dbReference type="NCBI Taxonomy" id="2594499"/>
    <lineage>
        <taxon>Eukaryota</taxon>
        <taxon>Viridiplantae</taxon>
        <taxon>Streptophyta</taxon>
        <taxon>Embryophyta</taxon>
        <taxon>Tracheophyta</taxon>
        <taxon>Spermatophyta</taxon>
        <taxon>Magnoliopsida</taxon>
        <taxon>eudicotyledons</taxon>
        <taxon>Gunneridae</taxon>
        <taxon>Pentapetalae</taxon>
        <taxon>rosids</taxon>
        <taxon>fabids</taxon>
        <taxon>Rosales</taxon>
        <taxon>Rhamnaceae</taxon>
        <taxon>rhamnoid group</taxon>
        <taxon>Rhamneae</taxon>
        <taxon>Rhamnella</taxon>
    </lineage>
</organism>
<evidence type="ECO:0000256" key="1">
    <source>
        <dbReference type="SAM" id="MobiDB-lite"/>
    </source>
</evidence>
<reference evidence="2" key="1">
    <citation type="submission" date="2020-03" db="EMBL/GenBank/DDBJ databases">
        <title>A high-quality chromosome-level genome assembly of a woody plant with both climbing and erect habits, Rhamnella rubrinervis.</title>
        <authorList>
            <person name="Lu Z."/>
            <person name="Yang Y."/>
            <person name="Zhu X."/>
            <person name="Sun Y."/>
        </authorList>
    </citation>
    <scope>NUCLEOTIDE SEQUENCE</scope>
    <source>
        <strain evidence="2">BYM</strain>
        <tissue evidence="2">Leaf</tissue>
    </source>
</reference>
<gene>
    <name evidence="2" type="ORF">FNV43_RR24685</name>
</gene>
<keyword evidence="3" id="KW-1185">Reference proteome</keyword>
<protein>
    <submittedName>
        <fullName evidence="2">Uncharacterized protein</fullName>
    </submittedName>
</protein>
<evidence type="ECO:0000313" key="2">
    <source>
        <dbReference type="EMBL" id="KAF3433583.1"/>
    </source>
</evidence>
<dbReference type="OrthoDB" id="1060058at2759"/>
<dbReference type="AlphaFoldDB" id="A0A8K0DR07"/>